<feature type="transmembrane region" description="Helical" evidence="1">
    <location>
        <begin position="73"/>
        <end position="93"/>
    </location>
</feature>
<dbReference type="Proteomes" id="UP000190306">
    <property type="component" value="Chromosome"/>
</dbReference>
<evidence type="ECO:0000313" key="4">
    <source>
        <dbReference type="Proteomes" id="UP000190306"/>
    </source>
</evidence>
<dbReference type="EMBL" id="CP050692">
    <property type="protein sequence ID" value="QIT42518.1"/>
    <property type="molecule type" value="Genomic_DNA"/>
</dbReference>
<keyword evidence="1" id="KW-0472">Membrane</keyword>
<sequence>MPAPARCARGLLAALVLAAAGCALRLGFTAVTFETGALGAPLLALLLLAAAGCVLTAGAALMVSLRFTEGGTAVRTGALTVGWVTVLGGLAAFLTYDHVGAVGIGWGALVVALSGHRETRAWFERGRLLAP</sequence>
<keyword evidence="1" id="KW-0812">Transmembrane</keyword>
<gene>
    <name evidence="2" type="ORF">AFM16_02280</name>
    <name evidence="3" type="ORF">HCX60_02465</name>
</gene>
<proteinExistence type="predicted"/>
<reference evidence="3 5" key="2">
    <citation type="submission" date="2020-03" db="EMBL/GenBank/DDBJ databases">
        <title>Is there a link between lipid content and antibiotic production in Streptomyces?</title>
        <authorList>
            <person name="David M."/>
            <person name="Lejeune C."/>
            <person name="Abreu S."/>
            <person name="Thibessard A."/>
            <person name="Leblond P."/>
            <person name="Chaminade P."/>
            <person name="Virolle M.-J."/>
        </authorList>
    </citation>
    <scope>NUCLEOTIDE SEQUENCE [LARGE SCALE GENOMIC DNA]</scope>
    <source>
        <strain evidence="3 5">DSM 41481</strain>
    </source>
</reference>
<feature type="transmembrane region" description="Helical" evidence="1">
    <location>
        <begin position="99"/>
        <end position="115"/>
    </location>
</feature>
<organism evidence="3 5">
    <name type="scientific">Streptomyces antibioticus</name>
    <dbReference type="NCBI Taxonomy" id="1890"/>
    <lineage>
        <taxon>Bacteria</taxon>
        <taxon>Bacillati</taxon>
        <taxon>Actinomycetota</taxon>
        <taxon>Actinomycetes</taxon>
        <taxon>Kitasatosporales</taxon>
        <taxon>Streptomycetaceae</taxon>
        <taxon>Streptomyces</taxon>
    </lineage>
</organism>
<protein>
    <submittedName>
        <fullName evidence="3">Uncharacterized protein</fullName>
    </submittedName>
</protein>
<evidence type="ECO:0000313" key="5">
    <source>
        <dbReference type="Proteomes" id="UP000502504"/>
    </source>
</evidence>
<feature type="transmembrane region" description="Helical" evidence="1">
    <location>
        <begin position="39"/>
        <end position="61"/>
    </location>
</feature>
<accession>A0AAE7CJI1</accession>
<keyword evidence="4" id="KW-1185">Reference proteome</keyword>
<dbReference type="AlphaFoldDB" id="A0AAE7CJI1"/>
<dbReference type="PROSITE" id="PS51257">
    <property type="entry name" value="PROKAR_LIPOPROTEIN"/>
    <property type="match status" value="1"/>
</dbReference>
<evidence type="ECO:0000256" key="1">
    <source>
        <dbReference type="SAM" id="Phobius"/>
    </source>
</evidence>
<reference evidence="2 4" key="1">
    <citation type="submission" date="2015-07" db="EMBL/GenBank/DDBJ databases">
        <title>Draft Genome Sequence of Streptomyces antibioticus, IMRU 3720 reveals insights in the evolution of actinomycin biosynthetic gene clusters in Streptomyces.</title>
        <authorList>
            <person name="Crnovcic I."/>
            <person name="Ruckert C."/>
            <person name="Kalinowksi J."/>
            <person name="Keller U."/>
        </authorList>
    </citation>
    <scope>NUCLEOTIDE SEQUENCE [LARGE SCALE GENOMIC DNA]</scope>
    <source>
        <strain evidence="2 4">DSM 41481</strain>
    </source>
</reference>
<name>A0AAE7CJI1_STRAT</name>
<dbReference type="Proteomes" id="UP000502504">
    <property type="component" value="Chromosome"/>
</dbReference>
<dbReference type="RefSeq" id="WP_078632045.1">
    <property type="nucleotide sequence ID" value="NZ_CM007717.1"/>
</dbReference>
<evidence type="ECO:0000313" key="2">
    <source>
        <dbReference type="EMBL" id="OOQ54873.1"/>
    </source>
</evidence>
<dbReference type="EMBL" id="LHQL01000001">
    <property type="protein sequence ID" value="OOQ54873.1"/>
    <property type="molecule type" value="Genomic_DNA"/>
</dbReference>
<evidence type="ECO:0000313" key="3">
    <source>
        <dbReference type="EMBL" id="QIT42518.1"/>
    </source>
</evidence>
<keyword evidence="1" id="KW-1133">Transmembrane helix</keyword>